<keyword evidence="3" id="KW-1185">Reference proteome</keyword>
<dbReference type="RefSeq" id="WP_194705133.1">
    <property type="nucleotide sequence ID" value="NZ_JADKPN010000001.1"/>
</dbReference>
<keyword evidence="1" id="KW-0812">Transmembrane</keyword>
<accession>A0A930V6V0</accession>
<feature type="transmembrane region" description="Helical" evidence="1">
    <location>
        <begin position="29"/>
        <end position="46"/>
    </location>
</feature>
<dbReference type="EMBL" id="JADKPN010000001">
    <property type="protein sequence ID" value="MBF4761959.1"/>
    <property type="molecule type" value="Genomic_DNA"/>
</dbReference>
<evidence type="ECO:0000313" key="2">
    <source>
        <dbReference type="EMBL" id="MBF4761959.1"/>
    </source>
</evidence>
<protein>
    <submittedName>
        <fullName evidence="2">Uncharacterized protein</fullName>
    </submittedName>
</protein>
<feature type="transmembrane region" description="Helical" evidence="1">
    <location>
        <begin position="6"/>
        <end position="22"/>
    </location>
</feature>
<organism evidence="2 3">
    <name type="scientific">Nocardioides islandensis</name>
    <dbReference type="NCBI Taxonomy" id="433663"/>
    <lineage>
        <taxon>Bacteria</taxon>
        <taxon>Bacillati</taxon>
        <taxon>Actinomycetota</taxon>
        <taxon>Actinomycetes</taxon>
        <taxon>Propionibacteriales</taxon>
        <taxon>Nocardioidaceae</taxon>
        <taxon>Nocardioides</taxon>
    </lineage>
</organism>
<dbReference type="Proteomes" id="UP000640489">
    <property type="component" value="Unassembled WGS sequence"/>
</dbReference>
<evidence type="ECO:0000256" key="1">
    <source>
        <dbReference type="SAM" id="Phobius"/>
    </source>
</evidence>
<sequence length="54" mass="6200">MDPVLLYIFGGALALFAIYFLFLRDSTMWGFLCILGLVVVGILYFYPDIVDRTF</sequence>
<keyword evidence="1" id="KW-1133">Transmembrane helix</keyword>
<comment type="caution">
    <text evidence="2">The sequence shown here is derived from an EMBL/GenBank/DDBJ whole genome shotgun (WGS) entry which is preliminary data.</text>
</comment>
<gene>
    <name evidence="2" type="ORF">ISU07_02365</name>
</gene>
<keyword evidence="1" id="KW-0472">Membrane</keyword>
<reference evidence="2" key="1">
    <citation type="submission" date="2020-11" db="EMBL/GenBank/DDBJ databases">
        <title>Nocardioides sp. nov., isolated from Soil of Cynanchum wilfordii Hemsley rhizosphere.</title>
        <authorList>
            <person name="Lee J.-S."/>
            <person name="Suh M.K."/>
            <person name="Kim J.-S."/>
        </authorList>
    </citation>
    <scope>NUCLEOTIDE SEQUENCE</scope>
    <source>
        <strain evidence="2">KCTC 19275</strain>
    </source>
</reference>
<proteinExistence type="predicted"/>
<name>A0A930V6V0_9ACTN</name>
<dbReference type="AlphaFoldDB" id="A0A930V6V0"/>
<evidence type="ECO:0000313" key="3">
    <source>
        <dbReference type="Proteomes" id="UP000640489"/>
    </source>
</evidence>